<protein>
    <submittedName>
        <fullName evidence="1">Uncharacterized protein</fullName>
    </submittedName>
</protein>
<sequence>MFKEPKTKKRSLIDGEKIHEDKKSKQEDVKTVQKNMYGDGVAWFRGEIIGKGSFGCVFLANSKKPKSKHSSYPRIMAVKSAEVSVSGSIQKEKEVMDNIRGCPNVINCFGEEITNGENGQMVYNLLLEYGSGGTLADLIKKSDGNGLPELDARRYTRSILRGLRHIHKRGYVHCDMKPDNILLVSNSRDGCFDAKIGDLGLAKRANQKKNQKKNKLGVYWRGTPMYLSPEAVMYGVQEPPADIWAVGCIVSEMLTGKPLWFSKQDLCVDEVLNRIGEDDESPCISSEISKEARSFLKGCLSRKIMCRLTANMLLDHPFLKGLIEDDAIEVKESHQEVFDINTITSSPLFSEDDDDDDDEMWLCSYSDGSCYSCSEGDVDAMEDEEITDARFHEVQQYQVTLTISKGV</sequence>
<organism evidence="1 2">
    <name type="scientific">Arctium lappa</name>
    <name type="common">Greater burdock</name>
    <name type="synonym">Lappa major</name>
    <dbReference type="NCBI Taxonomy" id="4217"/>
    <lineage>
        <taxon>Eukaryota</taxon>
        <taxon>Viridiplantae</taxon>
        <taxon>Streptophyta</taxon>
        <taxon>Embryophyta</taxon>
        <taxon>Tracheophyta</taxon>
        <taxon>Spermatophyta</taxon>
        <taxon>Magnoliopsida</taxon>
        <taxon>eudicotyledons</taxon>
        <taxon>Gunneridae</taxon>
        <taxon>Pentapetalae</taxon>
        <taxon>asterids</taxon>
        <taxon>campanulids</taxon>
        <taxon>Asterales</taxon>
        <taxon>Asteraceae</taxon>
        <taxon>Carduoideae</taxon>
        <taxon>Cardueae</taxon>
        <taxon>Arctiinae</taxon>
        <taxon>Arctium</taxon>
    </lineage>
</organism>
<gene>
    <name evidence="1" type="ORF">L6452_07493</name>
</gene>
<dbReference type="Proteomes" id="UP001055879">
    <property type="component" value="Linkage Group LG02"/>
</dbReference>
<reference evidence="1 2" key="2">
    <citation type="journal article" date="2022" name="Mol. Ecol. Resour.">
        <title>The genomes of chicory, endive, great burdock and yacon provide insights into Asteraceae paleo-polyploidization history and plant inulin production.</title>
        <authorList>
            <person name="Fan W."/>
            <person name="Wang S."/>
            <person name="Wang H."/>
            <person name="Wang A."/>
            <person name="Jiang F."/>
            <person name="Liu H."/>
            <person name="Zhao H."/>
            <person name="Xu D."/>
            <person name="Zhang Y."/>
        </authorList>
    </citation>
    <scope>NUCLEOTIDE SEQUENCE [LARGE SCALE GENOMIC DNA]</scope>
    <source>
        <strain evidence="2">cv. Niubang</strain>
    </source>
</reference>
<evidence type="ECO:0000313" key="2">
    <source>
        <dbReference type="Proteomes" id="UP001055879"/>
    </source>
</evidence>
<dbReference type="EMBL" id="CM042048">
    <property type="protein sequence ID" value="KAI3759582.1"/>
    <property type="molecule type" value="Genomic_DNA"/>
</dbReference>
<reference evidence="2" key="1">
    <citation type="journal article" date="2022" name="Mol. Ecol. Resour.">
        <title>The genomes of chicory, endive, great burdock and yacon provide insights into Asteraceae palaeo-polyploidization history and plant inulin production.</title>
        <authorList>
            <person name="Fan W."/>
            <person name="Wang S."/>
            <person name="Wang H."/>
            <person name="Wang A."/>
            <person name="Jiang F."/>
            <person name="Liu H."/>
            <person name="Zhao H."/>
            <person name="Xu D."/>
            <person name="Zhang Y."/>
        </authorList>
    </citation>
    <scope>NUCLEOTIDE SEQUENCE [LARGE SCALE GENOMIC DNA]</scope>
    <source>
        <strain evidence="2">cv. Niubang</strain>
    </source>
</reference>
<proteinExistence type="predicted"/>
<keyword evidence="2" id="KW-1185">Reference proteome</keyword>
<name>A0ACB9EMA9_ARCLA</name>
<accession>A0ACB9EMA9</accession>
<evidence type="ECO:0000313" key="1">
    <source>
        <dbReference type="EMBL" id="KAI3759582.1"/>
    </source>
</evidence>
<comment type="caution">
    <text evidence="1">The sequence shown here is derived from an EMBL/GenBank/DDBJ whole genome shotgun (WGS) entry which is preliminary data.</text>
</comment>